<accession>A0A514CVQ5</accession>
<dbReference type="EMBL" id="MK962638">
    <property type="protein sequence ID" value="QDH84564.1"/>
    <property type="molecule type" value="Genomic_DNA"/>
</dbReference>
<name>A0A514CVQ5_9CAUD</name>
<keyword evidence="2" id="KW-1185">Reference proteome</keyword>
<evidence type="ECO:0000313" key="2">
    <source>
        <dbReference type="Proteomes" id="UP000319935"/>
    </source>
</evidence>
<evidence type="ECO:0000313" key="1">
    <source>
        <dbReference type="EMBL" id="QDH84564.1"/>
    </source>
</evidence>
<reference evidence="1 2" key="1">
    <citation type="submission" date="2019-05" db="EMBL/GenBank/DDBJ databases">
        <title>Complete genome sequence of sixteen phages from Abidjan, cote d'Ivoire, isolated on a single strain of Achromobacter xylosoxidans.</title>
        <authorList>
            <person name="Essoh C."/>
            <person name="Vernadet J.-P."/>
            <person name="Vergnaud G."/>
            <person name="Pourcel C."/>
        </authorList>
    </citation>
    <scope>NUCLEOTIDE SEQUENCE [LARGE SCALE GENOMIC DNA]</scope>
</reference>
<dbReference type="Proteomes" id="UP000319935">
    <property type="component" value="Segment"/>
</dbReference>
<protein>
    <submittedName>
        <fullName evidence="1">Uncharacterized protein</fullName>
    </submittedName>
</protein>
<gene>
    <name evidence="1" type="ORF">Axy21_012</name>
</gene>
<sequence>MAARKITGYKAACVRNGVTEHTGEVRSHTRLYAAIETERNGRVRWPLAAGDVHLRVADYKVHDKVRFTGHSLDGSLGEVVAVQYTDNGATGRYWLYAIRTETGHVIQSNGAKIAPLDIQHHLWEVTLVKPGPLTPVAAVPPPPPAPPVPTMADVRDAALRRITELMQKATAQDMQSLLYAAQAAAQIK</sequence>
<organism evidence="1 2">
    <name type="scientific">Achromobacter phage vB_AxyP_19-32_Axy21</name>
    <dbReference type="NCBI Taxonomy" id="2591045"/>
    <lineage>
        <taxon>Viruses</taxon>
        <taxon>Duplodnaviria</taxon>
        <taxon>Heunggongvirae</taxon>
        <taxon>Uroviricota</taxon>
        <taxon>Caudoviricetes</taxon>
        <taxon>Autographivirales</taxon>
        <taxon>Autoscriptoviridae</taxon>
        <taxon>Axyvirus</taxon>
        <taxon>Axyvirus 1932Axy21</taxon>
    </lineage>
</organism>
<proteinExistence type="predicted"/>